<keyword evidence="1" id="KW-0812">Transmembrane</keyword>
<comment type="caution">
    <text evidence="2">The sequence shown here is derived from an EMBL/GenBank/DDBJ whole genome shotgun (WGS) entry which is preliminary data.</text>
</comment>
<reference evidence="2 3" key="1">
    <citation type="submission" date="2019-04" db="EMBL/GenBank/DDBJ databases">
        <title>Taxonomy of novel Haliea sp. from mangrove soil of West Coast of India.</title>
        <authorList>
            <person name="Verma A."/>
            <person name="Kumar P."/>
            <person name="Krishnamurthi S."/>
        </authorList>
    </citation>
    <scope>NUCLEOTIDE SEQUENCE [LARGE SCALE GENOMIC DNA]</scope>
    <source>
        <strain evidence="2 3">SAOS-164</strain>
    </source>
</reference>
<feature type="transmembrane region" description="Helical" evidence="1">
    <location>
        <begin position="109"/>
        <end position="132"/>
    </location>
</feature>
<protein>
    <submittedName>
        <fullName evidence="2">Uncharacterized protein</fullName>
    </submittedName>
</protein>
<sequence length="186" mass="20778">MTLLDILTALLIAGLPLFLLSLLLVSWALHRGWLTGTSVKELQGSLDALKKSQKDKNNSNKVDPALGKWLRFGGGFYGLVALYTLLVIELVDVFRFLAGLAELVIDLRLGAVVGLAIEFFVNAIMNFVTAIAWPAYWLADSRDAWQLLFFAYAGYWLGIKTAQYAWQRGWVEEAAQRISGLLKREI</sequence>
<evidence type="ECO:0000313" key="3">
    <source>
        <dbReference type="Proteomes" id="UP000298050"/>
    </source>
</evidence>
<feature type="transmembrane region" description="Helical" evidence="1">
    <location>
        <begin position="144"/>
        <end position="159"/>
    </location>
</feature>
<keyword evidence="1" id="KW-1133">Transmembrane helix</keyword>
<organism evidence="2 3">
    <name type="scientific">Mangrovimicrobium sediminis</name>
    <dbReference type="NCBI Taxonomy" id="2562682"/>
    <lineage>
        <taxon>Bacteria</taxon>
        <taxon>Pseudomonadati</taxon>
        <taxon>Pseudomonadota</taxon>
        <taxon>Gammaproteobacteria</taxon>
        <taxon>Cellvibrionales</taxon>
        <taxon>Halieaceae</taxon>
        <taxon>Mangrovimicrobium</taxon>
    </lineage>
</organism>
<dbReference type="RefSeq" id="WP_135446414.1">
    <property type="nucleotide sequence ID" value="NZ_SRLE01000016.1"/>
</dbReference>
<accession>A0A4Z0LUX7</accession>
<gene>
    <name evidence="2" type="ORF">E4634_19805</name>
</gene>
<keyword evidence="3" id="KW-1185">Reference proteome</keyword>
<feature type="transmembrane region" description="Helical" evidence="1">
    <location>
        <begin position="76"/>
        <end position="97"/>
    </location>
</feature>
<name>A0A4Z0LUX7_9GAMM</name>
<keyword evidence="1" id="KW-0472">Membrane</keyword>
<evidence type="ECO:0000313" key="2">
    <source>
        <dbReference type="EMBL" id="TGD71091.1"/>
    </source>
</evidence>
<dbReference type="OrthoDB" id="6199187at2"/>
<dbReference type="EMBL" id="SRLE01000016">
    <property type="protein sequence ID" value="TGD71091.1"/>
    <property type="molecule type" value="Genomic_DNA"/>
</dbReference>
<evidence type="ECO:0000256" key="1">
    <source>
        <dbReference type="SAM" id="Phobius"/>
    </source>
</evidence>
<proteinExistence type="predicted"/>
<dbReference type="AlphaFoldDB" id="A0A4Z0LUX7"/>
<dbReference type="Proteomes" id="UP000298050">
    <property type="component" value="Unassembled WGS sequence"/>
</dbReference>